<dbReference type="RefSeq" id="WP_069445045.1">
    <property type="nucleotide sequence ID" value="NZ_LPWE01000012.1"/>
</dbReference>
<feature type="transmembrane region" description="Helical" evidence="5">
    <location>
        <begin position="50"/>
        <end position="69"/>
    </location>
</feature>
<dbReference type="AlphaFoldDB" id="A0A1E3VMD9"/>
<name>A0A1E3VMD9_9HYPH</name>
<dbReference type="GO" id="GO:0012505">
    <property type="term" value="C:endomembrane system"/>
    <property type="evidence" value="ECO:0007669"/>
    <property type="project" value="UniProtKB-SubCell"/>
</dbReference>
<sequence length="207" mass="23334">MIDFSYTHAVFVVGLIVGITLNFLMLRTLFFPPFRVWPTPGPGTWQSVTFWTLFRAGMVLTFVMGILDWNSAGLVDLSRLIIGLPLFLVGFGITVFGYFNLGLGNTYCGEDGLISHGLYRFSRNPQYASSILGLIGTVIMADSWLTVPLAFSASCVYVLMALTEEQWLEDRYGATYLEYKNRTARFFDLPGFIQYLIEKTQPSRRTG</sequence>
<comment type="subcellular location">
    <subcellularLocation>
        <location evidence="1">Endomembrane system</location>
        <topology evidence="1">Multi-pass membrane protein</topology>
    </subcellularLocation>
</comment>
<keyword evidence="7" id="KW-1185">Reference proteome</keyword>
<dbReference type="STRING" id="1774970.AUC70_08755"/>
<evidence type="ECO:0000313" key="6">
    <source>
        <dbReference type="EMBL" id="ODR94689.1"/>
    </source>
</evidence>
<reference evidence="6 7" key="1">
    <citation type="journal article" date="2016" name="Environ. Microbiol.">
        <title>New Methyloceanibacter diversity from North Sea sediments includes methanotroph containing solely the soluble methane monooxygenase.</title>
        <authorList>
            <person name="Vekeman B."/>
            <person name="Kerckhof F.M."/>
            <person name="Cremers G."/>
            <person name="de Vos P."/>
            <person name="Vandamme P."/>
            <person name="Boon N."/>
            <person name="Op den Camp H.J."/>
            <person name="Heylen K."/>
        </authorList>
    </citation>
    <scope>NUCLEOTIDE SEQUENCE [LARGE SCALE GENOMIC DNA]</scope>
    <source>
        <strain evidence="6 7">R-67176</strain>
    </source>
</reference>
<evidence type="ECO:0000256" key="1">
    <source>
        <dbReference type="ARBA" id="ARBA00004127"/>
    </source>
</evidence>
<dbReference type="PANTHER" id="PTHR12714:SF9">
    <property type="entry name" value="PROTEIN-S-ISOPRENYLCYSTEINE O-METHYLTRANSFERASE"/>
    <property type="match status" value="1"/>
</dbReference>
<evidence type="ECO:0000256" key="5">
    <source>
        <dbReference type="SAM" id="Phobius"/>
    </source>
</evidence>
<evidence type="ECO:0000313" key="7">
    <source>
        <dbReference type="Proteomes" id="UP000094172"/>
    </source>
</evidence>
<feature type="transmembrane region" description="Helical" evidence="5">
    <location>
        <begin position="131"/>
        <end position="162"/>
    </location>
</feature>
<feature type="transmembrane region" description="Helical" evidence="5">
    <location>
        <begin position="9"/>
        <end position="30"/>
    </location>
</feature>
<keyword evidence="4 5" id="KW-0472">Membrane</keyword>
<feature type="transmembrane region" description="Helical" evidence="5">
    <location>
        <begin position="81"/>
        <end position="99"/>
    </location>
</feature>
<accession>A0A1E3VMD9</accession>
<dbReference type="InterPro" id="IPR007318">
    <property type="entry name" value="Phopholipid_MeTrfase"/>
</dbReference>
<dbReference type="Proteomes" id="UP000094172">
    <property type="component" value="Unassembled WGS sequence"/>
</dbReference>
<dbReference type="Gene3D" id="1.20.120.1630">
    <property type="match status" value="1"/>
</dbReference>
<gene>
    <name evidence="6" type="ORF">AUC70_08755</name>
</gene>
<organism evidence="6 7">
    <name type="scientific">Methyloceanibacter stevinii</name>
    <dbReference type="NCBI Taxonomy" id="1774970"/>
    <lineage>
        <taxon>Bacteria</taxon>
        <taxon>Pseudomonadati</taxon>
        <taxon>Pseudomonadota</taxon>
        <taxon>Alphaproteobacteria</taxon>
        <taxon>Hyphomicrobiales</taxon>
        <taxon>Hyphomicrobiaceae</taxon>
        <taxon>Methyloceanibacter</taxon>
    </lineage>
</organism>
<evidence type="ECO:0008006" key="8">
    <source>
        <dbReference type="Google" id="ProtNLM"/>
    </source>
</evidence>
<evidence type="ECO:0000256" key="2">
    <source>
        <dbReference type="ARBA" id="ARBA00022692"/>
    </source>
</evidence>
<evidence type="ECO:0000256" key="3">
    <source>
        <dbReference type="ARBA" id="ARBA00022989"/>
    </source>
</evidence>
<dbReference type="EMBL" id="LPWE01000012">
    <property type="protein sequence ID" value="ODR94689.1"/>
    <property type="molecule type" value="Genomic_DNA"/>
</dbReference>
<comment type="caution">
    <text evidence="6">The sequence shown here is derived from an EMBL/GenBank/DDBJ whole genome shotgun (WGS) entry which is preliminary data.</text>
</comment>
<keyword evidence="2 5" id="KW-0812">Transmembrane</keyword>
<protein>
    <recommendedName>
        <fullName evidence="8">Heavy metal resistance protein CzcN</fullName>
    </recommendedName>
</protein>
<dbReference type="GO" id="GO:0016740">
    <property type="term" value="F:transferase activity"/>
    <property type="evidence" value="ECO:0007669"/>
    <property type="project" value="UniProtKB-ARBA"/>
</dbReference>
<keyword evidence="3 5" id="KW-1133">Transmembrane helix</keyword>
<dbReference type="PANTHER" id="PTHR12714">
    <property type="entry name" value="PROTEIN-S ISOPRENYLCYSTEINE O-METHYLTRANSFERASE"/>
    <property type="match status" value="1"/>
</dbReference>
<dbReference type="Pfam" id="PF04191">
    <property type="entry name" value="PEMT"/>
    <property type="match status" value="1"/>
</dbReference>
<evidence type="ECO:0000256" key="4">
    <source>
        <dbReference type="ARBA" id="ARBA00023136"/>
    </source>
</evidence>
<proteinExistence type="predicted"/>